<proteinExistence type="predicted"/>
<gene>
    <name evidence="1" type="ORF">BDM02DRAFT_3192164</name>
</gene>
<protein>
    <submittedName>
        <fullName evidence="1">Uncharacterized protein</fullName>
    </submittedName>
</protein>
<reference evidence="1" key="1">
    <citation type="submission" date="2019-10" db="EMBL/GenBank/DDBJ databases">
        <authorList>
            <consortium name="DOE Joint Genome Institute"/>
            <person name="Kuo A."/>
            <person name="Miyauchi S."/>
            <person name="Kiss E."/>
            <person name="Drula E."/>
            <person name="Kohler A."/>
            <person name="Sanchez-Garcia M."/>
            <person name="Andreopoulos B."/>
            <person name="Barry K.W."/>
            <person name="Bonito G."/>
            <person name="Buee M."/>
            <person name="Carver A."/>
            <person name="Chen C."/>
            <person name="Cichocki N."/>
            <person name="Clum A."/>
            <person name="Culley D."/>
            <person name="Crous P.W."/>
            <person name="Fauchery L."/>
            <person name="Girlanda M."/>
            <person name="Hayes R."/>
            <person name="Keri Z."/>
            <person name="Labutti K."/>
            <person name="Lipzen A."/>
            <person name="Lombard V."/>
            <person name="Magnuson J."/>
            <person name="Maillard F."/>
            <person name="Morin E."/>
            <person name="Murat C."/>
            <person name="Nolan M."/>
            <person name="Ohm R."/>
            <person name="Pangilinan J."/>
            <person name="Pereira M."/>
            <person name="Perotto S."/>
            <person name="Peter M."/>
            <person name="Riley R."/>
            <person name="Sitrit Y."/>
            <person name="Stielow B."/>
            <person name="Szollosi G."/>
            <person name="Zifcakova L."/>
            <person name="Stursova M."/>
            <person name="Spatafora J.W."/>
            <person name="Tedersoo L."/>
            <person name="Vaario L.-M."/>
            <person name="Yamada A."/>
            <person name="Yan M."/>
            <person name="Wang P."/>
            <person name="Xu J."/>
            <person name="Bruns T."/>
            <person name="Baldrian P."/>
            <person name="Vilgalys R."/>
            <person name="Henrissat B."/>
            <person name="Grigoriev I.V."/>
            <person name="Hibbett D."/>
            <person name="Nagy L.G."/>
            <person name="Martin F.M."/>
        </authorList>
    </citation>
    <scope>NUCLEOTIDE SEQUENCE</scope>
    <source>
        <strain evidence="1">P2</strain>
    </source>
</reference>
<sequence>MLHLATRTRPQHAIKFKLTFQLNSGATIVDVMELSTQNSFHAIISNNYGFHLAWIQHESVGNSKRSRWLQNVLDHFAEELRQAPKGGVDPSWRSPVLNPLLVRAFYGVADDKVGLIKEKVVAMVARSACKDPSLEDWTSFYTSSDVIDPAFEAHWMKLKPCGVDQGNSGLSAEATPGVLATELLEQSPAIEVQLTETPAETGRDEWQSMEIAAPMTTGPAPLLSIQEPDKGLEGCESVQKGGSQLVERPSNLSDMVMEDCPGGANPVIAKQPRGRPRKQPPVAPGFGGPQTLRSRKQQPQWSEYPESQSAGEVGDLSHQDPSSIWSSPPLTPPQSISPSLSPPTSQGADALPTIPSVEHKAERWEAVPTPIDLESQGIRSSMLDSQPTGEDTRTQTTSGDAAEKLLSVRPL</sequence>
<keyword evidence="2" id="KW-1185">Reference proteome</keyword>
<evidence type="ECO:0000313" key="1">
    <source>
        <dbReference type="EMBL" id="KAF9643128.1"/>
    </source>
</evidence>
<comment type="caution">
    <text evidence="1">The sequence shown here is derived from an EMBL/GenBank/DDBJ whole genome shotgun (WGS) entry which is preliminary data.</text>
</comment>
<evidence type="ECO:0000313" key="2">
    <source>
        <dbReference type="Proteomes" id="UP000886501"/>
    </source>
</evidence>
<accession>A0ACB6Z109</accession>
<reference evidence="1" key="2">
    <citation type="journal article" date="2020" name="Nat. Commun.">
        <title>Large-scale genome sequencing of mycorrhizal fungi provides insights into the early evolution of symbiotic traits.</title>
        <authorList>
            <person name="Miyauchi S."/>
            <person name="Kiss E."/>
            <person name="Kuo A."/>
            <person name="Drula E."/>
            <person name="Kohler A."/>
            <person name="Sanchez-Garcia M."/>
            <person name="Morin E."/>
            <person name="Andreopoulos B."/>
            <person name="Barry K.W."/>
            <person name="Bonito G."/>
            <person name="Buee M."/>
            <person name="Carver A."/>
            <person name="Chen C."/>
            <person name="Cichocki N."/>
            <person name="Clum A."/>
            <person name="Culley D."/>
            <person name="Crous P.W."/>
            <person name="Fauchery L."/>
            <person name="Girlanda M."/>
            <person name="Hayes R.D."/>
            <person name="Keri Z."/>
            <person name="LaButti K."/>
            <person name="Lipzen A."/>
            <person name="Lombard V."/>
            <person name="Magnuson J."/>
            <person name="Maillard F."/>
            <person name="Murat C."/>
            <person name="Nolan M."/>
            <person name="Ohm R.A."/>
            <person name="Pangilinan J."/>
            <person name="Pereira M.F."/>
            <person name="Perotto S."/>
            <person name="Peter M."/>
            <person name="Pfister S."/>
            <person name="Riley R."/>
            <person name="Sitrit Y."/>
            <person name="Stielow J.B."/>
            <person name="Szollosi G."/>
            <person name="Zifcakova L."/>
            <person name="Stursova M."/>
            <person name="Spatafora J.W."/>
            <person name="Tedersoo L."/>
            <person name="Vaario L.M."/>
            <person name="Yamada A."/>
            <person name="Yan M."/>
            <person name="Wang P."/>
            <person name="Xu J."/>
            <person name="Bruns T."/>
            <person name="Baldrian P."/>
            <person name="Vilgalys R."/>
            <person name="Dunand C."/>
            <person name="Henrissat B."/>
            <person name="Grigoriev I.V."/>
            <person name="Hibbett D."/>
            <person name="Nagy L.G."/>
            <person name="Martin F.M."/>
        </authorList>
    </citation>
    <scope>NUCLEOTIDE SEQUENCE</scope>
    <source>
        <strain evidence="1">P2</strain>
    </source>
</reference>
<organism evidence="1 2">
    <name type="scientific">Thelephora ganbajun</name>
    <name type="common">Ganba fungus</name>
    <dbReference type="NCBI Taxonomy" id="370292"/>
    <lineage>
        <taxon>Eukaryota</taxon>
        <taxon>Fungi</taxon>
        <taxon>Dikarya</taxon>
        <taxon>Basidiomycota</taxon>
        <taxon>Agaricomycotina</taxon>
        <taxon>Agaricomycetes</taxon>
        <taxon>Thelephorales</taxon>
        <taxon>Thelephoraceae</taxon>
        <taxon>Thelephora</taxon>
    </lineage>
</organism>
<name>A0ACB6Z109_THEGA</name>
<dbReference type="EMBL" id="MU118279">
    <property type="protein sequence ID" value="KAF9643128.1"/>
    <property type="molecule type" value="Genomic_DNA"/>
</dbReference>
<dbReference type="Proteomes" id="UP000886501">
    <property type="component" value="Unassembled WGS sequence"/>
</dbReference>